<feature type="chain" id="PRO_5008900756" evidence="1">
    <location>
        <begin position="38"/>
        <end position="193"/>
    </location>
</feature>
<reference evidence="2" key="1">
    <citation type="submission" date="2015-07" db="EMBL/GenBank/DDBJ databases">
        <title>Transcriptome Assembly of Anthurium amnicola.</title>
        <authorList>
            <person name="Suzuki J."/>
        </authorList>
    </citation>
    <scope>NUCLEOTIDE SEQUENCE</scope>
</reference>
<dbReference type="EMBL" id="GDJX01005568">
    <property type="protein sequence ID" value="JAT62368.1"/>
    <property type="molecule type" value="Transcribed_RNA"/>
</dbReference>
<gene>
    <name evidence="2" type="primary">At5g01610_14</name>
    <name evidence="2" type="ORF">g.48330</name>
</gene>
<accession>A0A1D1Z636</accession>
<name>A0A1D1Z636_9ARAE</name>
<proteinExistence type="predicted"/>
<dbReference type="Gene3D" id="2.30.240.10">
    <property type="entry name" value="At5g01610-like"/>
    <property type="match status" value="1"/>
</dbReference>
<dbReference type="SUPFAM" id="SSF141562">
    <property type="entry name" value="At5g01610-like"/>
    <property type="match status" value="1"/>
</dbReference>
<protein>
    <submittedName>
        <fullName evidence="2">Uncharacterized protein At5g01610</fullName>
    </submittedName>
</protein>
<organism evidence="2">
    <name type="scientific">Anthurium amnicola</name>
    <dbReference type="NCBI Taxonomy" id="1678845"/>
    <lineage>
        <taxon>Eukaryota</taxon>
        <taxon>Viridiplantae</taxon>
        <taxon>Streptophyta</taxon>
        <taxon>Embryophyta</taxon>
        <taxon>Tracheophyta</taxon>
        <taxon>Spermatophyta</taxon>
        <taxon>Magnoliopsida</taxon>
        <taxon>Liliopsida</taxon>
        <taxon>Araceae</taxon>
        <taxon>Pothoideae</taxon>
        <taxon>Potheae</taxon>
        <taxon>Anthurium</taxon>
    </lineage>
</organism>
<dbReference type="AlphaFoldDB" id="A0A1D1Z636"/>
<dbReference type="Pfam" id="PF04398">
    <property type="entry name" value="DUF538"/>
    <property type="match status" value="1"/>
</dbReference>
<dbReference type="PANTHER" id="PTHR31676:SF71">
    <property type="entry name" value="EXPRESSED PROTEIN"/>
    <property type="match status" value="1"/>
</dbReference>
<keyword evidence="1" id="KW-0732">Signal</keyword>
<dbReference type="InterPro" id="IPR036758">
    <property type="entry name" value="At5g01610-like"/>
</dbReference>
<evidence type="ECO:0000313" key="2">
    <source>
        <dbReference type="EMBL" id="JAT62368.1"/>
    </source>
</evidence>
<feature type="signal peptide" evidence="1">
    <location>
        <begin position="1"/>
        <end position="37"/>
    </location>
</feature>
<evidence type="ECO:0000256" key="1">
    <source>
        <dbReference type="SAM" id="SignalP"/>
    </source>
</evidence>
<sequence length="193" mass="21451">HLHLHLHLVFVPTSAAMPSSSLSFPFLLLFFLRPAAAVGSNGSATVYEVLPQYGLPEGLLPDAVASYSLGEDGGFVVELDRPSCYVQFGPHLVHYGPRITGALRMGSIRDLDGIQVQRFFLWLGVDEIKVDLPPAGSVYFQVGWITKRLPADEFRSVHSCLDRKTYRQRIESLFPEPVYEIEELITGDVHVAL</sequence>
<feature type="non-terminal residue" evidence="2">
    <location>
        <position position="1"/>
    </location>
</feature>
<dbReference type="InterPro" id="IPR007493">
    <property type="entry name" value="DUF538"/>
</dbReference>
<dbReference type="PANTHER" id="PTHR31676">
    <property type="entry name" value="T31J12.3 PROTEIN-RELATED"/>
    <property type="match status" value="1"/>
</dbReference>